<evidence type="ECO:0000256" key="10">
    <source>
        <dbReference type="ARBA" id="ARBA00022840"/>
    </source>
</evidence>
<keyword evidence="5 13" id="KW-0444">Lipid biosynthesis</keyword>
<evidence type="ECO:0000256" key="4">
    <source>
        <dbReference type="ARBA" id="ARBA00016436"/>
    </source>
</evidence>
<gene>
    <name evidence="13 14" type="primary">lpxK</name>
    <name evidence="14" type="ORF">GCM10007878_21200</name>
</gene>
<evidence type="ECO:0000256" key="12">
    <source>
        <dbReference type="ARBA" id="ARBA00029757"/>
    </source>
</evidence>
<dbReference type="EC" id="2.7.1.130" evidence="3 13"/>
<dbReference type="PANTHER" id="PTHR42724">
    <property type="entry name" value="TETRAACYLDISACCHARIDE 4'-KINASE"/>
    <property type="match status" value="1"/>
</dbReference>
<dbReference type="InterPro" id="IPR003758">
    <property type="entry name" value="LpxK"/>
</dbReference>
<comment type="similarity">
    <text evidence="13">Belongs to the LpxK family.</text>
</comment>
<dbReference type="RefSeq" id="WP_027851150.1">
    <property type="nucleotide sequence ID" value="NZ_BSOR01000037.1"/>
</dbReference>
<keyword evidence="6 13" id="KW-0441">Lipid A biosynthesis</keyword>
<keyword evidence="7 13" id="KW-0808">Transferase</keyword>
<dbReference type="Proteomes" id="UP001156682">
    <property type="component" value="Unassembled WGS sequence"/>
</dbReference>
<keyword evidence="9 13" id="KW-0418">Kinase</keyword>
<keyword evidence="8 13" id="KW-0547">Nucleotide-binding</keyword>
<evidence type="ECO:0000256" key="8">
    <source>
        <dbReference type="ARBA" id="ARBA00022741"/>
    </source>
</evidence>
<evidence type="ECO:0000256" key="5">
    <source>
        <dbReference type="ARBA" id="ARBA00022516"/>
    </source>
</evidence>
<sequence>MNKLQTWVEKNWYAATPGGLKWLAPLEKLYLKLFNKNQQAYLSGKKTAVHLGVPVIVVGNINVGGSGKSPLVAALAKHFKNLGYQPGIVSRGYGGKAKHYPQRVTTYSNPQEVGDEPLMLAQQTQLPVAVDPNRAAAANLLVKEEGCDLIIADDGLQHLKLARDIEIVVVDAARGFGNGHCLPLGPLREPVERLNKVDWVIMQGEKIQEASQLNLKNTLHTYQLEFSGWRRGDGHWQKDCPFTAGQAVNAIAGIGNPQRFFNQLSQLGLKVKGYPLADHAQLTQEHLKFYEPKAGNKTPVVMTAKDAVKLQAWLNKNHWIAEVTASLPKEFLDKLQNQLADASKIHVN</sequence>
<dbReference type="HAMAP" id="MF_00409">
    <property type="entry name" value="LpxK"/>
    <property type="match status" value="1"/>
</dbReference>
<evidence type="ECO:0000256" key="13">
    <source>
        <dbReference type="HAMAP-Rule" id="MF_00409"/>
    </source>
</evidence>
<reference evidence="15" key="1">
    <citation type="journal article" date="2019" name="Int. J. Syst. Evol. Microbiol.">
        <title>The Global Catalogue of Microorganisms (GCM) 10K type strain sequencing project: providing services to taxonomists for standard genome sequencing and annotation.</title>
        <authorList>
            <consortium name="The Broad Institute Genomics Platform"/>
            <consortium name="The Broad Institute Genome Sequencing Center for Infectious Disease"/>
            <person name="Wu L."/>
            <person name="Ma J."/>
        </authorList>
    </citation>
    <scope>NUCLEOTIDE SEQUENCE [LARGE SCALE GENOMIC DNA]</scope>
    <source>
        <strain evidence="15">NBRC 100033</strain>
    </source>
</reference>
<evidence type="ECO:0000256" key="7">
    <source>
        <dbReference type="ARBA" id="ARBA00022679"/>
    </source>
</evidence>
<evidence type="ECO:0000313" key="14">
    <source>
        <dbReference type="EMBL" id="GLR64682.1"/>
    </source>
</evidence>
<comment type="caution">
    <text evidence="14">The sequence shown here is derived from an EMBL/GenBank/DDBJ whole genome shotgun (WGS) entry which is preliminary data.</text>
</comment>
<keyword evidence="15" id="KW-1185">Reference proteome</keyword>
<dbReference type="CDD" id="cd01983">
    <property type="entry name" value="SIMIBI"/>
    <property type="match status" value="1"/>
</dbReference>
<keyword evidence="10 13" id="KW-0067">ATP-binding</keyword>
<proteinExistence type="inferred from homology"/>
<dbReference type="InterPro" id="IPR027417">
    <property type="entry name" value="P-loop_NTPase"/>
</dbReference>
<protein>
    <recommendedName>
        <fullName evidence="4 13">Tetraacyldisaccharide 4'-kinase</fullName>
        <ecNumber evidence="3 13">2.7.1.130</ecNumber>
    </recommendedName>
    <alternativeName>
        <fullName evidence="12 13">Lipid A 4'-kinase</fullName>
    </alternativeName>
</protein>
<keyword evidence="11 13" id="KW-0443">Lipid metabolism</keyword>
<evidence type="ECO:0000256" key="1">
    <source>
        <dbReference type="ARBA" id="ARBA00002274"/>
    </source>
</evidence>
<dbReference type="Pfam" id="PF02606">
    <property type="entry name" value="LpxK"/>
    <property type="match status" value="1"/>
</dbReference>
<evidence type="ECO:0000256" key="3">
    <source>
        <dbReference type="ARBA" id="ARBA00012071"/>
    </source>
</evidence>
<accession>A0ABQ5ZZ70</accession>
<comment type="caution">
    <text evidence="13">Lacks conserved residue(s) required for the propagation of feature annotation.</text>
</comment>
<organism evidence="14 15">
    <name type="scientific">Marinospirillum insulare</name>
    <dbReference type="NCBI Taxonomy" id="217169"/>
    <lineage>
        <taxon>Bacteria</taxon>
        <taxon>Pseudomonadati</taxon>
        <taxon>Pseudomonadota</taxon>
        <taxon>Gammaproteobacteria</taxon>
        <taxon>Oceanospirillales</taxon>
        <taxon>Oceanospirillaceae</taxon>
        <taxon>Marinospirillum</taxon>
    </lineage>
</organism>
<comment type="pathway">
    <text evidence="2 13">Glycolipid biosynthesis; lipid IV(A) biosynthesis; lipid IV(A) from (3R)-3-hydroxytetradecanoyl-[acyl-carrier-protein] and UDP-N-acetyl-alpha-D-glucosamine: step 6/6.</text>
</comment>
<evidence type="ECO:0000256" key="11">
    <source>
        <dbReference type="ARBA" id="ARBA00023098"/>
    </source>
</evidence>
<dbReference type="EMBL" id="BSOR01000037">
    <property type="protein sequence ID" value="GLR64682.1"/>
    <property type="molecule type" value="Genomic_DNA"/>
</dbReference>
<evidence type="ECO:0000256" key="9">
    <source>
        <dbReference type="ARBA" id="ARBA00022777"/>
    </source>
</evidence>
<dbReference type="PANTHER" id="PTHR42724:SF1">
    <property type="entry name" value="TETRAACYLDISACCHARIDE 4'-KINASE, MITOCHONDRIAL-RELATED"/>
    <property type="match status" value="1"/>
</dbReference>
<evidence type="ECO:0000256" key="2">
    <source>
        <dbReference type="ARBA" id="ARBA00004870"/>
    </source>
</evidence>
<comment type="function">
    <text evidence="1 13">Transfers the gamma-phosphate of ATP to the 4'-position of a tetraacyldisaccharide 1-phosphate intermediate (termed DS-1-P) to form tetraacyldisaccharide 1,4'-bis-phosphate (lipid IVA).</text>
</comment>
<evidence type="ECO:0000313" key="15">
    <source>
        <dbReference type="Proteomes" id="UP001156682"/>
    </source>
</evidence>
<comment type="catalytic activity">
    <reaction evidence="13">
        <text>a lipid A disaccharide + ATP = a lipid IVA + ADP + H(+)</text>
        <dbReference type="Rhea" id="RHEA:67840"/>
        <dbReference type="ChEBI" id="CHEBI:15378"/>
        <dbReference type="ChEBI" id="CHEBI:30616"/>
        <dbReference type="ChEBI" id="CHEBI:176343"/>
        <dbReference type="ChEBI" id="CHEBI:176425"/>
        <dbReference type="ChEBI" id="CHEBI:456216"/>
        <dbReference type="EC" id="2.7.1.130"/>
    </reaction>
</comment>
<dbReference type="NCBIfam" id="TIGR00682">
    <property type="entry name" value="lpxK"/>
    <property type="match status" value="1"/>
</dbReference>
<name>A0ABQ5ZZ70_9GAMM</name>
<dbReference type="SUPFAM" id="SSF52540">
    <property type="entry name" value="P-loop containing nucleoside triphosphate hydrolases"/>
    <property type="match status" value="1"/>
</dbReference>
<evidence type="ECO:0000256" key="6">
    <source>
        <dbReference type="ARBA" id="ARBA00022556"/>
    </source>
</evidence>